<dbReference type="EMBL" id="JARCJK010000012">
    <property type="protein sequence ID" value="MDE4167722.1"/>
    <property type="molecule type" value="Genomic_DNA"/>
</dbReference>
<dbReference type="Proteomes" id="UP001218364">
    <property type="component" value="Unassembled WGS sequence"/>
</dbReference>
<name>A0ABD4XF80_9RHOB</name>
<evidence type="ECO:0000313" key="2">
    <source>
        <dbReference type="Proteomes" id="UP001218364"/>
    </source>
</evidence>
<reference evidence="1 2" key="1">
    <citation type="submission" date="2023-02" db="EMBL/GenBank/DDBJ databases">
        <title>Population genomics of bacteria associated with diatom.</title>
        <authorList>
            <person name="Xie J."/>
            <person name="Wang H."/>
        </authorList>
    </citation>
    <scope>NUCLEOTIDE SEQUENCE [LARGE SCALE GENOMIC DNA]</scope>
    <source>
        <strain evidence="1 2">PT47_8</strain>
    </source>
</reference>
<sequence>MAKQNVHCLELRLKLKAYYKHDFADMEKSLQFSNQAALAKALDVHDGTLSNWLQGRGDGRHDRLPDEHVNWLTDHLLQTTQNRLNRDQAYDLWRHCTAAEFERQIRNQPASDIMSILKKKKPTLQVAVGDAPNVEDLQIFEEPFAPLPDEHVREVGDNIRFEVKTTAGRSLVVLASSPASWYWMSPSDQHSGATTGSDIVPTSGGYGIGERGPHRVIAIELATPASPFVRERGEPMHLAPHMVQALAEELSSGIGFRWGEARFFAKKGSAPSDA</sequence>
<dbReference type="AlphaFoldDB" id="A0ABD4XF80"/>
<organism evidence="1 2">
    <name type="scientific">Phaeobacter gallaeciensis</name>
    <dbReference type="NCBI Taxonomy" id="60890"/>
    <lineage>
        <taxon>Bacteria</taxon>
        <taxon>Pseudomonadati</taxon>
        <taxon>Pseudomonadota</taxon>
        <taxon>Alphaproteobacteria</taxon>
        <taxon>Rhodobacterales</taxon>
        <taxon>Roseobacteraceae</taxon>
        <taxon>Phaeobacter</taxon>
    </lineage>
</organism>
<comment type="caution">
    <text evidence="1">The sequence shown here is derived from an EMBL/GenBank/DDBJ whole genome shotgun (WGS) entry which is preliminary data.</text>
</comment>
<dbReference type="RefSeq" id="WP_274838375.1">
    <property type="nucleotide sequence ID" value="NZ_JARCJE010000009.1"/>
</dbReference>
<protein>
    <submittedName>
        <fullName evidence="1">Uncharacterized protein</fullName>
    </submittedName>
</protein>
<dbReference type="Gene3D" id="1.10.260.40">
    <property type="entry name" value="lambda repressor-like DNA-binding domains"/>
    <property type="match status" value="1"/>
</dbReference>
<evidence type="ECO:0000313" key="1">
    <source>
        <dbReference type="EMBL" id="MDE4167722.1"/>
    </source>
</evidence>
<accession>A0ABD4XF80</accession>
<dbReference type="InterPro" id="IPR010982">
    <property type="entry name" value="Lambda_DNA-bd_dom_sf"/>
</dbReference>
<proteinExistence type="predicted"/>
<gene>
    <name evidence="1" type="ORF">PXK24_18665</name>
</gene>